<protein>
    <submittedName>
        <fullName evidence="1">Uncharacterized protein</fullName>
    </submittedName>
</protein>
<dbReference type="AlphaFoldDB" id="A0A6I6H8M6"/>
<reference evidence="1 2" key="1">
    <citation type="submission" date="2019-12" db="EMBL/GenBank/DDBJ databases">
        <title>Hybrid Genome Assemblies of two High G+C Isolates from Undergraduate Microbiology Courses.</title>
        <authorList>
            <person name="Ne Ville C.J."/>
            <person name="Enright D."/>
            <person name="Hernandez I."/>
            <person name="Dodsworth J."/>
            <person name="Orwin P.M."/>
        </authorList>
    </citation>
    <scope>NUCLEOTIDE SEQUENCE [LARGE SCALE GENOMIC DNA]</scope>
    <source>
        <strain evidence="1 2">CSUSB</strain>
    </source>
</reference>
<sequence length="155" mass="17819">MDKRWCTACGCAFLARAQAPHQRYCAEPQCQRERRRLWQQTKRRSDLDYLQNQVQALRAWSKRNSAYWSAYRESHPEYAARNRINQRIRNAKRSTAGIAKMGASNGTPFFDDKLYELRPLEGLGFAKMVVDCSDHGACSPAPLTAPNFGDCKERT</sequence>
<organism evidence="1 2">
    <name type="scientific">Variovorax paradoxus</name>
    <dbReference type="NCBI Taxonomy" id="34073"/>
    <lineage>
        <taxon>Bacteria</taxon>
        <taxon>Pseudomonadati</taxon>
        <taxon>Pseudomonadota</taxon>
        <taxon>Betaproteobacteria</taxon>
        <taxon>Burkholderiales</taxon>
        <taxon>Comamonadaceae</taxon>
        <taxon>Variovorax</taxon>
    </lineage>
</organism>
<name>A0A6I6H8M6_VARPD</name>
<dbReference type="OrthoDB" id="8563863at2"/>
<proteinExistence type="predicted"/>
<evidence type="ECO:0000313" key="2">
    <source>
        <dbReference type="Proteomes" id="UP000425817"/>
    </source>
</evidence>
<evidence type="ECO:0000313" key="1">
    <source>
        <dbReference type="EMBL" id="QGW81939.1"/>
    </source>
</evidence>
<gene>
    <name evidence="1" type="ORF">GOQ09_10195</name>
</gene>
<dbReference type="RefSeq" id="WP_157613322.1">
    <property type="nucleotide sequence ID" value="NZ_CP046622.1"/>
</dbReference>
<accession>A0A6I6H8M6</accession>
<dbReference type="EMBL" id="CP046622">
    <property type="protein sequence ID" value="QGW81939.1"/>
    <property type="molecule type" value="Genomic_DNA"/>
</dbReference>
<dbReference type="Proteomes" id="UP000425817">
    <property type="component" value="Chromosome"/>
</dbReference>